<keyword evidence="2" id="KW-1185">Reference proteome</keyword>
<proteinExistence type="predicted"/>
<organism evidence="1 2">
    <name type="scientific">Fusarium kuroshium</name>
    <dbReference type="NCBI Taxonomy" id="2010991"/>
    <lineage>
        <taxon>Eukaryota</taxon>
        <taxon>Fungi</taxon>
        <taxon>Dikarya</taxon>
        <taxon>Ascomycota</taxon>
        <taxon>Pezizomycotina</taxon>
        <taxon>Sordariomycetes</taxon>
        <taxon>Hypocreomycetidae</taxon>
        <taxon>Hypocreales</taxon>
        <taxon>Nectriaceae</taxon>
        <taxon>Fusarium</taxon>
        <taxon>Fusarium solani species complex</taxon>
    </lineage>
</organism>
<dbReference type="EMBL" id="NKUJ01000495">
    <property type="protein sequence ID" value="RMJ03663.1"/>
    <property type="molecule type" value="Genomic_DNA"/>
</dbReference>
<evidence type="ECO:0000313" key="2">
    <source>
        <dbReference type="Proteomes" id="UP000277212"/>
    </source>
</evidence>
<comment type="caution">
    <text evidence="1">The sequence shown here is derived from an EMBL/GenBank/DDBJ whole genome shotgun (WGS) entry which is preliminary data.</text>
</comment>
<accession>A0A3M2REC9</accession>
<name>A0A3M2REC9_9HYPO</name>
<sequence>MSLEVKELTKDDAFFDDANRTPFVIDGVGQMVYWKGCFVLVYKSSDTTKALDEKKHGDGEARVERGTTLWFGSKGGRVKQE</sequence>
<dbReference type="Proteomes" id="UP000277212">
    <property type="component" value="Unassembled WGS sequence"/>
</dbReference>
<protein>
    <submittedName>
        <fullName evidence="1">Uncharacterized protein</fullName>
    </submittedName>
</protein>
<reference evidence="1 2" key="1">
    <citation type="submission" date="2017-06" db="EMBL/GenBank/DDBJ databases">
        <title>Comparative genomic analysis of Ambrosia Fusariam Clade fungi.</title>
        <authorList>
            <person name="Stajich J.E."/>
            <person name="Carrillo J."/>
            <person name="Kijimoto T."/>
            <person name="Eskalen A."/>
            <person name="O'Donnell K."/>
            <person name="Kasson M."/>
        </authorList>
    </citation>
    <scope>NUCLEOTIDE SEQUENCE [LARGE SCALE GENOMIC DNA]</scope>
    <source>
        <strain evidence="1">UCR3666</strain>
    </source>
</reference>
<gene>
    <name evidence="1" type="ORF">CDV36_014807</name>
</gene>
<evidence type="ECO:0000313" key="1">
    <source>
        <dbReference type="EMBL" id="RMJ03663.1"/>
    </source>
</evidence>
<dbReference type="OrthoDB" id="5240646at2759"/>
<dbReference type="AlphaFoldDB" id="A0A3M2REC9"/>